<proteinExistence type="predicted"/>
<evidence type="ECO:0000313" key="1">
    <source>
        <dbReference type="EMBL" id="GJT22667.1"/>
    </source>
</evidence>
<keyword evidence="2" id="KW-1185">Reference proteome</keyword>
<accession>A0ABQ5C951</accession>
<dbReference type="Proteomes" id="UP001151760">
    <property type="component" value="Unassembled WGS sequence"/>
</dbReference>
<gene>
    <name evidence="1" type="ORF">Tco_0892604</name>
</gene>
<dbReference type="EMBL" id="BQNB010013987">
    <property type="protein sequence ID" value="GJT22667.1"/>
    <property type="molecule type" value="Genomic_DNA"/>
</dbReference>
<protein>
    <submittedName>
        <fullName evidence="1">Uncharacterized protein</fullName>
    </submittedName>
</protein>
<reference evidence="1" key="1">
    <citation type="journal article" date="2022" name="Int. J. Mol. Sci.">
        <title>Draft Genome of Tanacetum Coccineum: Genomic Comparison of Closely Related Tanacetum-Family Plants.</title>
        <authorList>
            <person name="Yamashiro T."/>
            <person name="Shiraishi A."/>
            <person name="Nakayama K."/>
            <person name="Satake H."/>
        </authorList>
    </citation>
    <scope>NUCLEOTIDE SEQUENCE</scope>
</reference>
<comment type="caution">
    <text evidence="1">The sequence shown here is derived from an EMBL/GenBank/DDBJ whole genome shotgun (WGS) entry which is preliminary data.</text>
</comment>
<evidence type="ECO:0000313" key="2">
    <source>
        <dbReference type="Proteomes" id="UP001151760"/>
    </source>
</evidence>
<sequence>MEYLPETFWSQRDKANARAMIHAIDKSLKTRRIMRSFGEIVVEDDHTGVTYGFYKGPYDLSYDVLILKSYKAISVDGDYCRFSDPHDPTLQNRFNTTAETCQEYSSQIESIQISRSILTGLSEVTPYQTCWAMTKPYSSPALLQLFYAGYVKCGEDPDSAGSQEP</sequence>
<name>A0ABQ5C951_9ASTR</name>
<organism evidence="1 2">
    <name type="scientific">Tanacetum coccineum</name>
    <dbReference type="NCBI Taxonomy" id="301880"/>
    <lineage>
        <taxon>Eukaryota</taxon>
        <taxon>Viridiplantae</taxon>
        <taxon>Streptophyta</taxon>
        <taxon>Embryophyta</taxon>
        <taxon>Tracheophyta</taxon>
        <taxon>Spermatophyta</taxon>
        <taxon>Magnoliopsida</taxon>
        <taxon>eudicotyledons</taxon>
        <taxon>Gunneridae</taxon>
        <taxon>Pentapetalae</taxon>
        <taxon>asterids</taxon>
        <taxon>campanulids</taxon>
        <taxon>Asterales</taxon>
        <taxon>Asteraceae</taxon>
        <taxon>Asteroideae</taxon>
        <taxon>Anthemideae</taxon>
        <taxon>Anthemidinae</taxon>
        <taxon>Tanacetum</taxon>
    </lineage>
</organism>
<reference evidence="1" key="2">
    <citation type="submission" date="2022-01" db="EMBL/GenBank/DDBJ databases">
        <authorList>
            <person name="Yamashiro T."/>
            <person name="Shiraishi A."/>
            <person name="Satake H."/>
            <person name="Nakayama K."/>
        </authorList>
    </citation>
    <scope>NUCLEOTIDE SEQUENCE</scope>
</reference>